<feature type="non-terminal residue" evidence="1">
    <location>
        <position position="1"/>
    </location>
</feature>
<evidence type="ECO:0000313" key="2">
    <source>
        <dbReference type="Proteomes" id="UP000815325"/>
    </source>
</evidence>
<protein>
    <submittedName>
        <fullName evidence="1">Uncharacterized protein</fullName>
    </submittedName>
</protein>
<dbReference type="Proteomes" id="UP000815325">
    <property type="component" value="Unassembled WGS sequence"/>
</dbReference>
<sequence length="147" mass="16941">WIVYTHCRFADVPSLTTSSRPTHFCLTVEAVITTLERMLQLNSGQPCAFRKTHVRSDMLRPRRAYRGRRLQLTAHSSPRDALEALFLKDTAPGFEEERPAVQQGSPTFASPFIDWSLYYIQILFVGRDHDDPRARLACAIFERISSW</sequence>
<comment type="caution">
    <text evidence="1">The sequence shown here is derived from an EMBL/GenBank/DDBJ whole genome shotgun (WGS) entry which is preliminary data.</text>
</comment>
<organism evidence="1 2">
    <name type="scientific">Dunaliella salina</name>
    <name type="common">Green alga</name>
    <name type="synonym">Protococcus salinus</name>
    <dbReference type="NCBI Taxonomy" id="3046"/>
    <lineage>
        <taxon>Eukaryota</taxon>
        <taxon>Viridiplantae</taxon>
        <taxon>Chlorophyta</taxon>
        <taxon>core chlorophytes</taxon>
        <taxon>Chlorophyceae</taxon>
        <taxon>CS clade</taxon>
        <taxon>Chlamydomonadales</taxon>
        <taxon>Dunaliellaceae</taxon>
        <taxon>Dunaliella</taxon>
    </lineage>
</organism>
<gene>
    <name evidence="1" type="ORF">DUNSADRAFT_1997</name>
</gene>
<name>A0ABQ7GWC3_DUNSA</name>
<accession>A0ABQ7GWC3</accession>
<evidence type="ECO:0000313" key="1">
    <source>
        <dbReference type="EMBL" id="KAF5838906.1"/>
    </source>
</evidence>
<reference evidence="1" key="1">
    <citation type="submission" date="2017-08" db="EMBL/GenBank/DDBJ databases">
        <authorList>
            <person name="Polle J.E."/>
            <person name="Barry K."/>
            <person name="Cushman J."/>
            <person name="Schmutz J."/>
            <person name="Tran D."/>
            <person name="Hathwaick L.T."/>
            <person name="Yim W.C."/>
            <person name="Jenkins J."/>
            <person name="Mckie-Krisberg Z.M."/>
            <person name="Prochnik S."/>
            <person name="Lindquist E."/>
            <person name="Dockter R.B."/>
            <person name="Adam C."/>
            <person name="Molina H."/>
            <person name="Bunkerborg J."/>
            <person name="Jin E."/>
            <person name="Buchheim M."/>
            <person name="Magnuson J."/>
        </authorList>
    </citation>
    <scope>NUCLEOTIDE SEQUENCE</scope>
    <source>
        <strain evidence="1">CCAP 19/18</strain>
    </source>
</reference>
<dbReference type="EMBL" id="MU069562">
    <property type="protein sequence ID" value="KAF5838906.1"/>
    <property type="molecule type" value="Genomic_DNA"/>
</dbReference>
<keyword evidence="2" id="KW-1185">Reference proteome</keyword>
<proteinExistence type="predicted"/>